<dbReference type="InterPro" id="IPR051599">
    <property type="entry name" value="Cell_Envelope_Assoc"/>
</dbReference>
<dbReference type="Pfam" id="PF02698">
    <property type="entry name" value="DUF218"/>
    <property type="match status" value="1"/>
</dbReference>
<dbReference type="EMBL" id="JBHSGD010000004">
    <property type="protein sequence ID" value="MFC4651930.1"/>
    <property type="molecule type" value="Genomic_DNA"/>
</dbReference>
<proteinExistence type="predicted"/>
<sequence>MKKVLKIFLGIFILALIYIAICFGLILSKVNDRPAHLANKYDSILVLGSFIEPNKQPATITKNRLNAALKIAKVNPKSKIIISGGKGSDEPVAEATAMANYLETKGISKQRIIEENKASDTSQNLSFSKKYLKGRTVIVTSDFHLYRALYLARKLDVKSAGYAAHTTIHKPLLFTGYYGHEVLGLTYAFVFGAG</sequence>
<evidence type="ECO:0000259" key="2">
    <source>
        <dbReference type="Pfam" id="PF02698"/>
    </source>
</evidence>
<evidence type="ECO:0000313" key="3">
    <source>
        <dbReference type="EMBL" id="MFC4651930.1"/>
    </source>
</evidence>
<reference evidence="4" key="1">
    <citation type="journal article" date="2019" name="Int. J. Syst. Evol. Microbiol.">
        <title>The Global Catalogue of Microorganisms (GCM) 10K type strain sequencing project: providing services to taxonomists for standard genome sequencing and annotation.</title>
        <authorList>
            <consortium name="The Broad Institute Genomics Platform"/>
            <consortium name="The Broad Institute Genome Sequencing Center for Infectious Disease"/>
            <person name="Wu L."/>
            <person name="Ma J."/>
        </authorList>
    </citation>
    <scope>NUCLEOTIDE SEQUENCE [LARGE SCALE GENOMIC DNA]</scope>
    <source>
        <strain evidence="4">CCUG 63287</strain>
    </source>
</reference>
<accession>A0ABV9JB56</accession>
<organism evidence="3 4">
    <name type="scientific">Lactococcus nasutitermitis</name>
    <dbReference type="NCBI Taxonomy" id="1652957"/>
    <lineage>
        <taxon>Bacteria</taxon>
        <taxon>Bacillati</taxon>
        <taxon>Bacillota</taxon>
        <taxon>Bacilli</taxon>
        <taxon>Lactobacillales</taxon>
        <taxon>Streptococcaceae</taxon>
        <taxon>Lactococcus</taxon>
    </lineage>
</organism>
<evidence type="ECO:0000313" key="4">
    <source>
        <dbReference type="Proteomes" id="UP001595987"/>
    </source>
</evidence>
<dbReference type="Proteomes" id="UP001595987">
    <property type="component" value="Unassembled WGS sequence"/>
</dbReference>
<gene>
    <name evidence="3" type="ORF">ACFO26_03330</name>
</gene>
<keyword evidence="1" id="KW-0812">Transmembrane</keyword>
<dbReference type="Gene3D" id="3.40.50.620">
    <property type="entry name" value="HUPs"/>
    <property type="match status" value="1"/>
</dbReference>
<evidence type="ECO:0000256" key="1">
    <source>
        <dbReference type="SAM" id="Phobius"/>
    </source>
</evidence>
<comment type="caution">
    <text evidence="3">The sequence shown here is derived from an EMBL/GenBank/DDBJ whole genome shotgun (WGS) entry which is preliminary data.</text>
</comment>
<dbReference type="CDD" id="cd06259">
    <property type="entry name" value="YdcF-like"/>
    <property type="match status" value="1"/>
</dbReference>
<feature type="domain" description="DUF218" evidence="2">
    <location>
        <begin position="42"/>
        <end position="161"/>
    </location>
</feature>
<feature type="transmembrane region" description="Helical" evidence="1">
    <location>
        <begin position="7"/>
        <end position="27"/>
    </location>
</feature>
<keyword evidence="1" id="KW-1133">Transmembrane helix</keyword>
<dbReference type="RefSeq" id="WP_213533729.1">
    <property type="nucleotide sequence ID" value="NZ_BOVQ01000002.1"/>
</dbReference>
<dbReference type="PANTHER" id="PTHR30336:SF4">
    <property type="entry name" value="ENVELOPE BIOGENESIS FACTOR ELYC"/>
    <property type="match status" value="1"/>
</dbReference>
<protein>
    <submittedName>
        <fullName evidence="3">YdcF family protein</fullName>
    </submittedName>
</protein>
<dbReference type="InterPro" id="IPR003848">
    <property type="entry name" value="DUF218"/>
</dbReference>
<keyword evidence="1" id="KW-0472">Membrane</keyword>
<dbReference type="InterPro" id="IPR014729">
    <property type="entry name" value="Rossmann-like_a/b/a_fold"/>
</dbReference>
<keyword evidence="4" id="KW-1185">Reference proteome</keyword>
<name>A0ABV9JB56_9LACT</name>
<dbReference type="PANTHER" id="PTHR30336">
    <property type="entry name" value="INNER MEMBRANE PROTEIN, PROBABLE PERMEASE"/>
    <property type="match status" value="1"/>
</dbReference>